<reference evidence="4" key="1">
    <citation type="submission" date="2015-08" db="EMBL/GenBank/DDBJ databases">
        <title>Complete Genome Sequence of Azospirillum thiophilum BV-S.</title>
        <authorList>
            <person name="Fomenkov A."/>
            <person name="Vincze T."/>
            <person name="Grabovich M."/>
            <person name="Dubinina G."/>
            <person name="Orlova M."/>
            <person name="Belousova E."/>
            <person name="Roberts R.J."/>
        </authorList>
    </citation>
    <scope>NUCLEOTIDE SEQUENCE [LARGE SCALE GENOMIC DNA]</scope>
    <source>
        <strain evidence="4">BV-S</strain>
    </source>
</reference>
<keyword evidence="2" id="KW-0812">Transmembrane</keyword>
<dbReference type="Proteomes" id="UP000069935">
    <property type="component" value="Chromosome 1"/>
</dbReference>
<sequence>MSDELPMSITSLTPPEKTIAQPRYSGQAGLHRPDGRTGRHPADPEPGSEKMRGLRLVAVWVGLTAASWAVLGGAGYGLYAVVGSLLP</sequence>
<feature type="region of interest" description="Disordered" evidence="1">
    <location>
        <begin position="1"/>
        <end position="49"/>
    </location>
</feature>
<name>A0AAC8VXA2_9PROT</name>
<protein>
    <submittedName>
        <fullName evidence="3">Uncharacterized protein</fullName>
    </submittedName>
</protein>
<dbReference type="AlphaFoldDB" id="A0AAC8VXA2"/>
<dbReference type="KEGG" id="ati:AL072_09085"/>
<evidence type="ECO:0000313" key="3">
    <source>
        <dbReference type="EMBL" id="ALG71041.1"/>
    </source>
</evidence>
<feature type="transmembrane region" description="Helical" evidence="2">
    <location>
        <begin position="57"/>
        <end position="82"/>
    </location>
</feature>
<proteinExistence type="predicted"/>
<keyword evidence="2" id="KW-0472">Membrane</keyword>
<gene>
    <name evidence="3" type="ORF">AL072_09085</name>
</gene>
<keyword evidence="4" id="KW-1185">Reference proteome</keyword>
<dbReference type="EMBL" id="CP012401">
    <property type="protein sequence ID" value="ALG71041.1"/>
    <property type="molecule type" value="Genomic_DNA"/>
</dbReference>
<reference evidence="3 4" key="2">
    <citation type="journal article" date="2016" name="Genome Announc.">
        <title>Complete Genome Sequence of a Strain of Azospirillum thiophilum Isolated from a Sulfide Spring.</title>
        <authorList>
            <person name="Fomenkov A."/>
            <person name="Vincze T."/>
            <person name="Grabovich M."/>
            <person name="Anton B.P."/>
            <person name="Dubinina G."/>
            <person name="Orlova M."/>
            <person name="Belousova E."/>
            <person name="Roberts R.J."/>
        </authorList>
    </citation>
    <scope>NUCLEOTIDE SEQUENCE [LARGE SCALE GENOMIC DNA]</scope>
    <source>
        <strain evidence="3 4">BV-S</strain>
    </source>
</reference>
<evidence type="ECO:0000256" key="2">
    <source>
        <dbReference type="SAM" id="Phobius"/>
    </source>
</evidence>
<organism evidence="3 4">
    <name type="scientific">Azospirillum thiophilum</name>
    <dbReference type="NCBI Taxonomy" id="528244"/>
    <lineage>
        <taxon>Bacteria</taxon>
        <taxon>Pseudomonadati</taxon>
        <taxon>Pseudomonadota</taxon>
        <taxon>Alphaproteobacteria</taxon>
        <taxon>Rhodospirillales</taxon>
        <taxon>Azospirillaceae</taxon>
        <taxon>Azospirillum</taxon>
    </lineage>
</organism>
<keyword evidence="2" id="KW-1133">Transmembrane helix</keyword>
<evidence type="ECO:0000256" key="1">
    <source>
        <dbReference type="SAM" id="MobiDB-lite"/>
    </source>
</evidence>
<feature type="compositionally biased region" description="Basic and acidic residues" evidence="1">
    <location>
        <begin position="31"/>
        <end position="49"/>
    </location>
</feature>
<evidence type="ECO:0000313" key="4">
    <source>
        <dbReference type="Proteomes" id="UP000069935"/>
    </source>
</evidence>
<accession>A0AAC8VXA2</accession>